<dbReference type="SUPFAM" id="SSF53067">
    <property type="entry name" value="Actin-like ATPase domain"/>
    <property type="match status" value="1"/>
</dbReference>
<dbReference type="OrthoDB" id="3196168at2759"/>
<dbReference type="AlphaFoldDB" id="A0A9P7D1S2"/>
<protein>
    <submittedName>
        <fullName evidence="3">Hsp70 protein-domain-containing protein</fullName>
    </submittedName>
</protein>
<sequence>MLPPHLHPCSSPLRRFSRLHKIILAGSSTHIPHIIKLVSDFFNGKEPNKSINPDEAIACGAAIQAAILSGDTSEKTQDLLLLDATPLSLGIETGGGAAILSGDTSEKTQDLLLLDVAPLSLGIETTGGVMTTLIKHNTTILAGSSTHIPEPNKSINPDEAIACGAAIQAAILSGDTSEKTQDLLLLNVAPLSLSIETAGGVMTTLISLGVLIQVYEGERAHAKDNNLLSKFELSGIPPAPCSVPLIKVIFHIVEEIEQMVNEAEKYLLQVPYPWTSAG</sequence>
<gene>
    <name evidence="3" type="ORF">EV702DRAFT_1233266</name>
</gene>
<dbReference type="InterPro" id="IPR029047">
    <property type="entry name" value="HSP70_peptide-bd_sf"/>
</dbReference>
<keyword evidence="2" id="KW-0067">ATP-binding</keyword>
<dbReference type="Gene3D" id="3.30.420.40">
    <property type="match status" value="2"/>
</dbReference>
<name>A0A9P7D1S2_9AGAM</name>
<dbReference type="PANTHER" id="PTHR19375">
    <property type="entry name" value="HEAT SHOCK PROTEIN 70KDA"/>
    <property type="match status" value="1"/>
</dbReference>
<dbReference type="Proteomes" id="UP000714275">
    <property type="component" value="Unassembled WGS sequence"/>
</dbReference>
<evidence type="ECO:0000313" key="4">
    <source>
        <dbReference type="Proteomes" id="UP000714275"/>
    </source>
</evidence>
<dbReference type="GO" id="GO:0005524">
    <property type="term" value="F:ATP binding"/>
    <property type="evidence" value="ECO:0007669"/>
    <property type="project" value="UniProtKB-KW"/>
</dbReference>
<dbReference type="SUPFAM" id="SSF100920">
    <property type="entry name" value="Heat shock protein 70kD (HSP70), peptide-binding domain"/>
    <property type="match status" value="2"/>
</dbReference>
<dbReference type="InterPro" id="IPR043129">
    <property type="entry name" value="ATPase_NBD"/>
</dbReference>
<dbReference type="PRINTS" id="PR00301">
    <property type="entry name" value="HEATSHOCK70"/>
</dbReference>
<dbReference type="Gene3D" id="2.60.34.10">
    <property type="entry name" value="Substrate Binding Domain Of DNAk, Chain A, domain 1"/>
    <property type="match status" value="2"/>
</dbReference>
<comment type="caution">
    <text evidence="3">The sequence shown here is derived from an EMBL/GenBank/DDBJ whole genome shotgun (WGS) entry which is preliminary data.</text>
</comment>
<evidence type="ECO:0000313" key="3">
    <source>
        <dbReference type="EMBL" id="KAG1775877.1"/>
    </source>
</evidence>
<keyword evidence="1" id="KW-0547">Nucleotide-binding</keyword>
<organism evidence="3 4">
    <name type="scientific">Suillus placidus</name>
    <dbReference type="NCBI Taxonomy" id="48579"/>
    <lineage>
        <taxon>Eukaryota</taxon>
        <taxon>Fungi</taxon>
        <taxon>Dikarya</taxon>
        <taxon>Basidiomycota</taxon>
        <taxon>Agaricomycotina</taxon>
        <taxon>Agaricomycetes</taxon>
        <taxon>Agaricomycetidae</taxon>
        <taxon>Boletales</taxon>
        <taxon>Suillineae</taxon>
        <taxon>Suillaceae</taxon>
        <taxon>Suillus</taxon>
    </lineage>
</organism>
<keyword evidence="4" id="KW-1185">Reference proteome</keyword>
<evidence type="ECO:0000256" key="1">
    <source>
        <dbReference type="ARBA" id="ARBA00022741"/>
    </source>
</evidence>
<reference evidence="3" key="1">
    <citation type="journal article" date="2020" name="New Phytol.">
        <title>Comparative genomics reveals dynamic genome evolution in host specialist ectomycorrhizal fungi.</title>
        <authorList>
            <person name="Lofgren L.A."/>
            <person name="Nguyen N.H."/>
            <person name="Vilgalys R."/>
            <person name="Ruytinx J."/>
            <person name="Liao H.L."/>
            <person name="Branco S."/>
            <person name="Kuo A."/>
            <person name="LaButti K."/>
            <person name="Lipzen A."/>
            <person name="Andreopoulos W."/>
            <person name="Pangilinan J."/>
            <person name="Riley R."/>
            <person name="Hundley H."/>
            <person name="Na H."/>
            <person name="Barry K."/>
            <person name="Grigoriev I.V."/>
            <person name="Stajich J.E."/>
            <person name="Kennedy P.G."/>
        </authorList>
    </citation>
    <scope>NUCLEOTIDE SEQUENCE</scope>
    <source>
        <strain evidence="3">DOB743</strain>
    </source>
</reference>
<dbReference type="GO" id="GO:0140662">
    <property type="term" value="F:ATP-dependent protein folding chaperone"/>
    <property type="evidence" value="ECO:0007669"/>
    <property type="project" value="InterPro"/>
</dbReference>
<proteinExistence type="predicted"/>
<dbReference type="EMBL" id="JABBWD010000030">
    <property type="protein sequence ID" value="KAG1775877.1"/>
    <property type="molecule type" value="Genomic_DNA"/>
</dbReference>
<dbReference type="InterPro" id="IPR013126">
    <property type="entry name" value="Hsp_70_fam"/>
</dbReference>
<dbReference type="Pfam" id="PF00012">
    <property type="entry name" value="HSP70"/>
    <property type="match status" value="3"/>
</dbReference>
<accession>A0A9P7D1S2</accession>
<evidence type="ECO:0000256" key="2">
    <source>
        <dbReference type="ARBA" id="ARBA00022840"/>
    </source>
</evidence>